<proteinExistence type="inferred from homology"/>
<dbReference type="GeneID" id="67018389"/>
<feature type="transmembrane region" description="Helical" evidence="6">
    <location>
        <begin position="128"/>
        <end position="150"/>
    </location>
</feature>
<reference evidence="7" key="1">
    <citation type="submission" date="2021-05" db="EMBL/GenBank/DDBJ databases">
        <authorList>
            <person name="Stam R."/>
        </authorList>
    </citation>
    <scope>NUCLEOTIDE SEQUENCE</scope>
    <source>
        <strain evidence="7">CS162</strain>
    </source>
</reference>
<evidence type="ECO:0000256" key="1">
    <source>
        <dbReference type="ARBA" id="ARBA00004141"/>
    </source>
</evidence>
<evidence type="ECO:0000256" key="5">
    <source>
        <dbReference type="ARBA" id="ARBA00023136"/>
    </source>
</evidence>
<keyword evidence="3 6" id="KW-0812">Transmembrane</keyword>
<feature type="transmembrane region" description="Helical" evidence="6">
    <location>
        <begin position="170"/>
        <end position="189"/>
    </location>
</feature>
<gene>
    <name evidence="7" type="ORF">ALTATR162_LOCUS6494</name>
</gene>
<dbReference type="PANTHER" id="PTHR31123">
    <property type="entry name" value="ACCUMULATION OF DYADS PROTEIN 2-RELATED"/>
    <property type="match status" value="1"/>
</dbReference>
<evidence type="ECO:0000313" key="7">
    <source>
        <dbReference type="EMBL" id="CAG5163540.1"/>
    </source>
</evidence>
<keyword evidence="8" id="KW-1185">Reference proteome</keyword>
<dbReference type="PANTHER" id="PTHR31123:SF4">
    <property type="entry name" value="PROTEIN ALCS"/>
    <property type="match status" value="1"/>
</dbReference>
<dbReference type="OrthoDB" id="3648309at2759"/>
<dbReference type="GO" id="GO:0015123">
    <property type="term" value="F:acetate transmembrane transporter activity"/>
    <property type="evidence" value="ECO:0007669"/>
    <property type="project" value="TreeGrafter"/>
</dbReference>
<evidence type="ECO:0000313" key="8">
    <source>
        <dbReference type="Proteomes" id="UP000676310"/>
    </source>
</evidence>
<dbReference type="Proteomes" id="UP000676310">
    <property type="component" value="Unassembled WGS sequence"/>
</dbReference>
<feature type="transmembrane region" description="Helical" evidence="6">
    <location>
        <begin position="32"/>
        <end position="49"/>
    </location>
</feature>
<evidence type="ECO:0000256" key="4">
    <source>
        <dbReference type="ARBA" id="ARBA00022989"/>
    </source>
</evidence>
<accession>A0A8J2N0U3</accession>
<sequence length="216" mass="22777">MGFTIAVTPLACAFMGWQGSGGLSVATGTVNIFFGSMLLMLAGIGEFLLGNTFPMMVFFGYGAHFFAYATTFVPAFNAIGFFKPDGSGTGSPGTSNQTPVFLASYVFYLIAMCILSFLFLLGSLRVNVVFVLIFTFATIGFGLGAGAFFSLSRGSVVVGTRLATSTGACFFAAGVLGFYFLLALIVAIVELPVPDLPVFDLSTVIKARPRGMIKEE</sequence>
<evidence type="ECO:0000256" key="3">
    <source>
        <dbReference type="ARBA" id="ARBA00022692"/>
    </source>
</evidence>
<dbReference type="GO" id="GO:0005886">
    <property type="term" value="C:plasma membrane"/>
    <property type="evidence" value="ECO:0007669"/>
    <property type="project" value="TreeGrafter"/>
</dbReference>
<organism evidence="7 8">
    <name type="scientific">Alternaria atra</name>
    <dbReference type="NCBI Taxonomy" id="119953"/>
    <lineage>
        <taxon>Eukaryota</taxon>
        <taxon>Fungi</taxon>
        <taxon>Dikarya</taxon>
        <taxon>Ascomycota</taxon>
        <taxon>Pezizomycotina</taxon>
        <taxon>Dothideomycetes</taxon>
        <taxon>Pleosporomycetidae</taxon>
        <taxon>Pleosporales</taxon>
        <taxon>Pleosporineae</taxon>
        <taxon>Pleosporaceae</taxon>
        <taxon>Alternaria</taxon>
        <taxon>Alternaria sect. Ulocladioides</taxon>
    </lineage>
</organism>
<dbReference type="Pfam" id="PF01184">
    <property type="entry name" value="Gpr1_Fun34_YaaH"/>
    <property type="match status" value="1"/>
</dbReference>
<feature type="transmembrane region" description="Helical" evidence="6">
    <location>
        <begin position="102"/>
        <end position="121"/>
    </location>
</feature>
<comment type="similarity">
    <text evidence="2">Belongs to the acetate uptake transporter (AceTr) (TC 2.A.96) family.</text>
</comment>
<name>A0A8J2N0U3_9PLEO</name>
<dbReference type="RefSeq" id="XP_043170051.1">
    <property type="nucleotide sequence ID" value="XM_043314116.1"/>
</dbReference>
<dbReference type="InterPro" id="IPR051633">
    <property type="entry name" value="AceTr"/>
</dbReference>
<evidence type="ECO:0000256" key="2">
    <source>
        <dbReference type="ARBA" id="ARBA00005587"/>
    </source>
</evidence>
<protein>
    <submittedName>
        <fullName evidence="7">Uncharacterized protein</fullName>
    </submittedName>
</protein>
<dbReference type="InterPro" id="IPR000791">
    <property type="entry name" value="Gpr1/Fun34/SatP-like"/>
</dbReference>
<feature type="transmembrane region" description="Helical" evidence="6">
    <location>
        <begin position="61"/>
        <end position="82"/>
    </location>
</feature>
<evidence type="ECO:0000256" key="6">
    <source>
        <dbReference type="SAM" id="Phobius"/>
    </source>
</evidence>
<dbReference type="EMBL" id="CAJRGZ010000019">
    <property type="protein sequence ID" value="CAG5163540.1"/>
    <property type="molecule type" value="Genomic_DNA"/>
</dbReference>
<dbReference type="AlphaFoldDB" id="A0A8J2N0U3"/>
<comment type="subcellular location">
    <subcellularLocation>
        <location evidence="1">Membrane</location>
        <topology evidence="1">Multi-pass membrane protein</topology>
    </subcellularLocation>
</comment>
<keyword evidence="4 6" id="KW-1133">Transmembrane helix</keyword>
<keyword evidence="5 6" id="KW-0472">Membrane</keyword>
<comment type="caution">
    <text evidence="7">The sequence shown here is derived from an EMBL/GenBank/DDBJ whole genome shotgun (WGS) entry which is preliminary data.</text>
</comment>